<keyword evidence="4 6" id="KW-0964">Secreted</keyword>
<evidence type="ECO:0000256" key="1">
    <source>
        <dbReference type="ARBA" id="ARBA00004613"/>
    </source>
</evidence>
<feature type="signal peptide" evidence="6">
    <location>
        <begin position="1"/>
        <end position="25"/>
    </location>
</feature>
<dbReference type="PANTHER" id="PTHR31232">
    <property type="match status" value="1"/>
</dbReference>
<dbReference type="Pfam" id="PF05938">
    <property type="entry name" value="Self-incomp_S1"/>
    <property type="match status" value="1"/>
</dbReference>
<evidence type="ECO:0000256" key="4">
    <source>
        <dbReference type="ARBA" id="ARBA00022525"/>
    </source>
</evidence>
<accession>A0A8X7XZD4</accession>
<feature type="chain" id="PRO_5036517623" description="S-protein homolog" evidence="6">
    <location>
        <begin position="26"/>
        <end position="167"/>
    </location>
</feature>
<comment type="similarity">
    <text evidence="2 6">Belongs to the plant self-incompatibility (S1) protein family.</text>
</comment>
<dbReference type="Proteomes" id="UP000886885">
    <property type="component" value="Chromosome 18A"/>
</dbReference>
<comment type="caution">
    <text evidence="7">The sequence shown here is derived from an EMBL/GenBank/DDBJ whole genome shotgun (WGS) entry which is preliminary data.</text>
</comment>
<comment type="subcellular location">
    <subcellularLocation>
        <location evidence="1 6">Secreted</location>
    </subcellularLocation>
</comment>
<evidence type="ECO:0000256" key="6">
    <source>
        <dbReference type="RuleBase" id="RU367044"/>
    </source>
</evidence>
<sequence length="167" mass="19387">MNPFITRHFIRLISSVLLIFTTCDAFCFLRTDVHLNITNQLGSGLDLTVQCKSRDDDLGVHVVPFDGYYTMDLCSNIWRTTQFYCGMAWSGKLHWFDIFIAERDSHRCGDCTWRILPEGPCMTCNIGESKEYVCYQWNGEVFQKCRSIKYRAKNAVKHIVFCGLIDE</sequence>
<dbReference type="PANTHER" id="PTHR31232:SF171">
    <property type="entry name" value="S-PROTEIN HOMOLOG"/>
    <property type="match status" value="1"/>
</dbReference>
<evidence type="ECO:0000256" key="5">
    <source>
        <dbReference type="ARBA" id="ARBA00022729"/>
    </source>
</evidence>
<organism evidence="7 8">
    <name type="scientific">Populus tomentosa</name>
    <name type="common">Chinese white poplar</name>
    <dbReference type="NCBI Taxonomy" id="118781"/>
    <lineage>
        <taxon>Eukaryota</taxon>
        <taxon>Viridiplantae</taxon>
        <taxon>Streptophyta</taxon>
        <taxon>Embryophyta</taxon>
        <taxon>Tracheophyta</taxon>
        <taxon>Spermatophyta</taxon>
        <taxon>Magnoliopsida</taxon>
        <taxon>eudicotyledons</taxon>
        <taxon>Gunneridae</taxon>
        <taxon>Pentapetalae</taxon>
        <taxon>rosids</taxon>
        <taxon>fabids</taxon>
        <taxon>Malpighiales</taxon>
        <taxon>Salicaceae</taxon>
        <taxon>Saliceae</taxon>
        <taxon>Populus</taxon>
    </lineage>
</organism>
<keyword evidence="5 6" id="KW-0732">Signal</keyword>
<evidence type="ECO:0000256" key="3">
    <source>
        <dbReference type="ARBA" id="ARBA00022471"/>
    </source>
</evidence>
<keyword evidence="3 6" id="KW-0713">Self-incompatibility</keyword>
<protein>
    <recommendedName>
        <fullName evidence="6">S-protein homolog</fullName>
    </recommendedName>
</protein>
<name>A0A8X7XZD4_POPTO</name>
<evidence type="ECO:0000313" key="8">
    <source>
        <dbReference type="Proteomes" id="UP000886885"/>
    </source>
</evidence>
<dbReference type="EMBL" id="JAAWWB010000035">
    <property type="protein sequence ID" value="KAG6741134.1"/>
    <property type="molecule type" value="Genomic_DNA"/>
</dbReference>
<keyword evidence="8" id="KW-1185">Reference proteome</keyword>
<evidence type="ECO:0000256" key="2">
    <source>
        <dbReference type="ARBA" id="ARBA00005581"/>
    </source>
</evidence>
<dbReference type="InterPro" id="IPR010264">
    <property type="entry name" value="Self-incomp_S1"/>
</dbReference>
<reference evidence="7" key="1">
    <citation type="journal article" date="2020" name="bioRxiv">
        <title>Hybrid origin of Populus tomentosa Carr. identified through genome sequencing and phylogenomic analysis.</title>
        <authorList>
            <person name="An X."/>
            <person name="Gao K."/>
            <person name="Chen Z."/>
            <person name="Li J."/>
            <person name="Yang X."/>
            <person name="Yang X."/>
            <person name="Zhou J."/>
            <person name="Guo T."/>
            <person name="Zhao T."/>
            <person name="Huang S."/>
            <person name="Miao D."/>
            <person name="Khan W.U."/>
            <person name="Rao P."/>
            <person name="Ye M."/>
            <person name="Lei B."/>
            <person name="Liao W."/>
            <person name="Wang J."/>
            <person name="Ji L."/>
            <person name="Li Y."/>
            <person name="Guo B."/>
            <person name="Mustafa N.S."/>
            <person name="Li S."/>
            <person name="Yun Q."/>
            <person name="Keller S.R."/>
            <person name="Mao J."/>
            <person name="Zhang R."/>
            <person name="Strauss S.H."/>
        </authorList>
    </citation>
    <scope>NUCLEOTIDE SEQUENCE</scope>
    <source>
        <strain evidence="7">GM15</strain>
        <tissue evidence="7">Leaf</tissue>
    </source>
</reference>
<evidence type="ECO:0000313" key="7">
    <source>
        <dbReference type="EMBL" id="KAG6741134.1"/>
    </source>
</evidence>
<dbReference type="AlphaFoldDB" id="A0A8X7XZD4"/>
<dbReference type="GO" id="GO:0005576">
    <property type="term" value="C:extracellular region"/>
    <property type="evidence" value="ECO:0007669"/>
    <property type="project" value="UniProtKB-SubCell"/>
</dbReference>
<dbReference type="OrthoDB" id="1096418at2759"/>
<dbReference type="GO" id="GO:0060320">
    <property type="term" value="P:rejection of self pollen"/>
    <property type="evidence" value="ECO:0007669"/>
    <property type="project" value="UniProtKB-KW"/>
</dbReference>
<gene>
    <name evidence="7" type="ORF">POTOM_056622</name>
</gene>
<proteinExistence type="inferred from homology"/>